<proteinExistence type="predicted"/>
<dbReference type="AlphaFoldDB" id="A0A8K0K6M9"/>
<dbReference type="SUPFAM" id="SSF57903">
    <property type="entry name" value="FYVE/PHD zinc finger"/>
    <property type="match status" value="1"/>
</dbReference>
<evidence type="ECO:0000313" key="1">
    <source>
        <dbReference type="EMBL" id="KAG8228732.1"/>
    </source>
</evidence>
<name>A0A8K0K6M9_LADFU</name>
<comment type="caution">
    <text evidence="1">The sequence shown here is derived from an EMBL/GenBank/DDBJ whole genome shotgun (WGS) entry which is preliminary data.</text>
</comment>
<reference evidence="1" key="2">
    <citation type="submission" date="2017-10" db="EMBL/GenBank/DDBJ databases">
        <title>Ladona fulva Genome sequencing and assembly.</title>
        <authorList>
            <person name="Murali S."/>
            <person name="Richards S."/>
            <person name="Bandaranaike D."/>
            <person name="Bellair M."/>
            <person name="Blankenburg K."/>
            <person name="Chao H."/>
            <person name="Dinh H."/>
            <person name="Doddapaneni H."/>
            <person name="Dugan-Rocha S."/>
            <person name="Elkadiri S."/>
            <person name="Gnanaolivu R."/>
            <person name="Hernandez B."/>
            <person name="Skinner E."/>
            <person name="Javaid M."/>
            <person name="Lee S."/>
            <person name="Li M."/>
            <person name="Ming W."/>
            <person name="Munidasa M."/>
            <person name="Muniz J."/>
            <person name="Nguyen L."/>
            <person name="Hughes D."/>
            <person name="Osuji N."/>
            <person name="Pu L.-L."/>
            <person name="Puazo M."/>
            <person name="Qu C."/>
            <person name="Quiroz J."/>
            <person name="Raj R."/>
            <person name="Weissenberger G."/>
            <person name="Xin Y."/>
            <person name="Zou X."/>
            <person name="Han Y."/>
            <person name="Worley K."/>
            <person name="Muzny D."/>
            <person name="Gibbs R."/>
        </authorList>
    </citation>
    <scope>NUCLEOTIDE SEQUENCE</scope>
    <source>
        <strain evidence="1">Sampled in the wild</strain>
    </source>
</reference>
<dbReference type="EMBL" id="KZ308383">
    <property type="protein sequence ID" value="KAG8228732.1"/>
    <property type="molecule type" value="Genomic_DNA"/>
</dbReference>
<reference evidence="1" key="1">
    <citation type="submission" date="2013-04" db="EMBL/GenBank/DDBJ databases">
        <authorList>
            <person name="Qu J."/>
            <person name="Murali S.C."/>
            <person name="Bandaranaike D."/>
            <person name="Bellair M."/>
            <person name="Blankenburg K."/>
            <person name="Chao H."/>
            <person name="Dinh H."/>
            <person name="Doddapaneni H."/>
            <person name="Downs B."/>
            <person name="Dugan-Rocha S."/>
            <person name="Elkadiri S."/>
            <person name="Gnanaolivu R.D."/>
            <person name="Hernandez B."/>
            <person name="Javaid M."/>
            <person name="Jayaseelan J.C."/>
            <person name="Lee S."/>
            <person name="Li M."/>
            <person name="Ming W."/>
            <person name="Munidasa M."/>
            <person name="Muniz J."/>
            <person name="Nguyen L."/>
            <person name="Ongeri F."/>
            <person name="Osuji N."/>
            <person name="Pu L.-L."/>
            <person name="Puazo M."/>
            <person name="Qu C."/>
            <person name="Quiroz J."/>
            <person name="Raj R."/>
            <person name="Weissenberger G."/>
            <person name="Xin Y."/>
            <person name="Zou X."/>
            <person name="Han Y."/>
            <person name="Richards S."/>
            <person name="Worley K."/>
            <person name="Muzny D."/>
            <person name="Gibbs R."/>
        </authorList>
    </citation>
    <scope>NUCLEOTIDE SEQUENCE</scope>
    <source>
        <strain evidence="1">Sampled in the wild</strain>
    </source>
</reference>
<organism evidence="1 2">
    <name type="scientific">Ladona fulva</name>
    <name type="common">Scarce chaser dragonfly</name>
    <name type="synonym">Libellula fulva</name>
    <dbReference type="NCBI Taxonomy" id="123851"/>
    <lineage>
        <taxon>Eukaryota</taxon>
        <taxon>Metazoa</taxon>
        <taxon>Ecdysozoa</taxon>
        <taxon>Arthropoda</taxon>
        <taxon>Hexapoda</taxon>
        <taxon>Insecta</taxon>
        <taxon>Pterygota</taxon>
        <taxon>Palaeoptera</taxon>
        <taxon>Odonata</taxon>
        <taxon>Epiprocta</taxon>
        <taxon>Anisoptera</taxon>
        <taxon>Libelluloidea</taxon>
        <taxon>Libellulidae</taxon>
        <taxon>Ladona</taxon>
    </lineage>
</organism>
<dbReference type="Proteomes" id="UP000792457">
    <property type="component" value="Unassembled WGS sequence"/>
</dbReference>
<dbReference type="OrthoDB" id="8194222at2759"/>
<evidence type="ECO:0000313" key="2">
    <source>
        <dbReference type="Proteomes" id="UP000792457"/>
    </source>
</evidence>
<accession>A0A8K0K6M9</accession>
<sequence length="97" mass="11467">MFTTSQPGAQWIQCTKCKRWAHEHCITQKFWYKTAESKKVNCLRATVVMKDIISKIKLFSGQLMFQTIRKQSLERKTFNSVAMTKFKRFSLGKEDPR</sequence>
<dbReference type="InterPro" id="IPR011011">
    <property type="entry name" value="Znf_FYVE_PHD"/>
</dbReference>
<keyword evidence="2" id="KW-1185">Reference proteome</keyword>
<protein>
    <submittedName>
        <fullName evidence="1">Uncharacterized protein</fullName>
    </submittedName>
</protein>
<gene>
    <name evidence="1" type="ORF">J437_LFUL007067</name>
</gene>